<keyword evidence="8" id="KW-0812">Transmembrane</keyword>
<dbReference type="GO" id="GO:0003950">
    <property type="term" value="F:NAD+ poly-ADP-ribosyltransferase activity"/>
    <property type="evidence" value="ECO:0007669"/>
    <property type="project" value="UniProtKB-UniRule"/>
</dbReference>
<dbReference type="InterPro" id="IPR043472">
    <property type="entry name" value="Macro_dom-like"/>
</dbReference>
<dbReference type="InterPro" id="IPR002589">
    <property type="entry name" value="Macro_dom"/>
</dbReference>
<dbReference type="AlphaFoldDB" id="A0A8S2KU60"/>
<comment type="caution">
    <text evidence="11">The sequence shown here is derived from an EMBL/GenBank/DDBJ whole genome shotgun (WGS) entry which is preliminary data.</text>
</comment>
<evidence type="ECO:0000256" key="1">
    <source>
        <dbReference type="ARBA" id="ARBA00004123"/>
    </source>
</evidence>
<dbReference type="Gene3D" id="3.40.220.10">
    <property type="entry name" value="Leucine Aminopeptidase, subunit E, domain 1"/>
    <property type="match status" value="1"/>
</dbReference>
<comment type="subcellular location">
    <subcellularLocation>
        <location evidence="1">Nucleus</location>
    </subcellularLocation>
</comment>
<dbReference type="Gene3D" id="3.90.228.10">
    <property type="match status" value="1"/>
</dbReference>
<dbReference type="GO" id="GO:0003714">
    <property type="term" value="F:transcription corepressor activity"/>
    <property type="evidence" value="ECO:0007669"/>
    <property type="project" value="TreeGrafter"/>
</dbReference>
<dbReference type="SUPFAM" id="SSF56399">
    <property type="entry name" value="ADP-ribosylation"/>
    <property type="match status" value="1"/>
</dbReference>
<evidence type="ECO:0000313" key="11">
    <source>
        <dbReference type="EMBL" id="CAF3869972.1"/>
    </source>
</evidence>
<evidence type="ECO:0000259" key="10">
    <source>
        <dbReference type="PROSITE" id="PS51154"/>
    </source>
</evidence>
<reference evidence="11" key="1">
    <citation type="submission" date="2021-02" db="EMBL/GenBank/DDBJ databases">
        <authorList>
            <person name="Nowell W R."/>
        </authorList>
    </citation>
    <scope>NUCLEOTIDE SEQUENCE</scope>
</reference>
<protein>
    <recommendedName>
        <fullName evidence="6">Poly [ADP-ribose] polymerase</fullName>
        <shortName evidence="6">PARP</shortName>
        <ecNumber evidence="6">2.4.2.-</ecNumber>
    </recommendedName>
</protein>
<evidence type="ECO:0000259" key="9">
    <source>
        <dbReference type="PROSITE" id="PS51059"/>
    </source>
</evidence>
<keyword evidence="2 6" id="KW-0328">Glycosyltransferase</keyword>
<keyword evidence="8" id="KW-1133">Transmembrane helix</keyword>
<organism evidence="11 12">
    <name type="scientific">Rotaria magnacalcarata</name>
    <dbReference type="NCBI Taxonomy" id="392030"/>
    <lineage>
        <taxon>Eukaryota</taxon>
        <taxon>Metazoa</taxon>
        <taxon>Spiralia</taxon>
        <taxon>Gnathifera</taxon>
        <taxon>Rotifera</taxon>
        <taxon>Eurotatoria</taxon>
        <taxon>Bdelloidea</taxon>
        <taxon>Philodinida</taxon>
        <taxon>Philodinidae</taxon>
        <taxon>Rotaria</taxon>
    </lineage>
</organism>
<dbReference type="GO" id="GO:0005634">
    <property type="term" value="C:nucleus"/>
    <property type="evidence" value="ECO:0007669"/>
    <property type="project" value="UniProtKB-SubCell"/>
</dbReference>
<keyword evidence="5" id="KW-0539">Nucleus</keyword>
<dbReference type="GO" id="GO:0010629">
    <property type="term" value="P:negative regulation of gene expression"/>
    <property type="evidence" value="ECO:0007669"/>
    <property type="project" value="TreeGrafter"/>
</dbReference>
<keyword evidence="3 6" id="KW-0808">Transferase</keyword>
<dbReference type="PANTHER" id="PTHR14453:SF67">
    <property type="entry name" value="POLY [ADP-RIBOSE] POLYMERASE"/>
    <property type="match status" value="1"/>
</dbReference>
<dbReference type="EMBL" id="CAJOBH010001721">
    <property type="protein sequence ID" value="CAF3869972.1"/>
    <property type="molecule type" value="Genomic_DNA"/>
</dbReference>
<dbReference type="Proteomes" id="UP000681967">
    <property type="component" value="Unassembled WGS sequence"/>
</dbReference>
<evidence type="ECO:0000256" key="3">
    <source>
        <dbReference type="ARBA" id="ARBA00022679"/>
    </source>
</evidence>
<evidence type="ECO:0000313" key="12">
    <source>
        <dbReference type="Proteomes" id="UP000681967"/>
    </source>
</evidence>
<evidence type="ECO:0000256" key="7">
    <source>
        <dbReference type="SAM" id="MobiDB-lite"/>
    </source>
</evidence>
<dbReference type="EC" id="2.4.2.-" evidence="6"/>
<feature type="region of interest" description="Disordered" evidence="7">
    <location>
        <begin position="94"/>
        <end position="128"/>
    </location>
</feature>
<name>A0A8S2KU60_9BILA</name>
<feature type="domain" description="PARP catalytic" evidence="9">
    <location>
        <begin position="929"/>
        <end position="1112"/>
    </location>
</feature>
<evidence type="ECO:0000256" key="6">
    <source>
        <dbReference type="RuleBase" id="RU362114"/>
    </source>
</evidence>
<evidence type="ECO:0000256" key="8">
    <source>
        <dbReference type="SAM" id="Phobius"/>
    </source>
</evidence>
<dbReference type="GO" id="GO:0005737">
    <property type="term" value="C:cytoplasm"/>
    <property type="evidence" value="ECO:0007669"/>
    <property type="project" value="TreeGrafter"/>
</dbReference>
<evidence type="ECO:0000256" key="4">
    <source>
        <dbReference type="ARBA" id="ARBA00023027"/>
    </source>
</evidence>
<dbReference type="InterPro" id="IPR052056">
    <property type="entry name" value="Mono-ARTD/PARP"/>
</dbReference>
<feature type="transmembrane region" description="Helical" evidence="8">
    <location>
        <begin position="295"/>
        <end position="315"/>
    </location>
</feature>
<gene>
    <name evidence="11" type="ORF">BYL167_LOCUS6861</name>
</gene>
<accession>A0A8S2KU60</accession>
<dbReference type="SUPFAM" id="SSF52949">
    <property type="entry name" value="Macro domain-like"/>
    <property type="match status" value="1"/>
</dbReference>
<dbReference type="PANTHER" id="PTHR14453">
    <property type="entry name" value="PARP/ZINC FINGER CCCH TYPE DOMAIN CONTAINING PROTEIN"/>
    <property type="match status" value="1"/>
</dbReference>
<dbReference type="InterPro" id="IPR012317">
    <property type="entry name" value="Poly(ADP-ribose)pol_cat_dom"/>
</dbReference>
<keyword evidence="4 6" id="KW-0520">NAD</keyword>
<evidence type="ECO:0000256" key="2">
    <source>
        <dbReference type="ARBA" id="ARBA00022676"/>
    </source>
</evidence>
<sequence>MNHLKYKNFELTHEKEIDKLLNAFRSSFWININQWHVRCNWTPVEILTMGEWYKPKTPFSTQPSGFAKNNDVTNLNLEDMFTIETKATARLEKNQERKNCNSSNQVNDISWLNSSPPSTNECDNNKANRNPTVYPSGILLNRTTDYLFRRNEQTATLMATNSTIQTSTTSMPTTLTVGLGNYEKQIFNTESFRRPTTAVSRSPTQYYKVLQGKECIIFLKQDTFCEKLKDALVADFLVQTQILNGADNRSEENVAYTIVLSGSQLPKVTQAYDALDLLLTTSLQIKFVDKNIGTIEIEIFIFVTLLIIYMAGFWVCKPEAAHIIQAYANQANLTCHCDASEYVGLKIYYFSSAMVSLKSLCTTEVIINDIITHKFLSTMIQIPKSLTIESANKYVNKLETFSVQSCHKNTARILLIKQEDHLLIFGLADAVKQLIAENEKIKQDLSIGQAKHDLTDYQIDFLLGLYQNELKQLEVQNEDLQIFDGIKNGYFTSPGKMHDIIKEELHRMAGNTRQSQFSIEDVRFGSIAATEEKKLMQIGLNHKCLLKMKLESIEKNYPAPISCLGKGTAELIPAAMSIDIRVGDLALQSVDMVVVCSTSKFLLDDILQKAGANVKENVGAAMNSGRITKAGYETTGGELLCNRLFFLPWITDKVDDITLRQTIQTFFTTAMHHALNTGKTSIAFPALGCGALKCDPNMIAEIILDETQRYANYNLKILIVLLPNKNENYRAFCVKLAELRQKTLKRNPTRFSYQYKTIKLTLTGLEENLKECWKVIQDYIDQCVLTEECDDFPLHTWNQSTIDSFYRYCLERQVLPEVNTIGDRFKLSGPKEQVKMTQIEFYRLKSIKAEEARIASYARIAVWLFEIEDRVFKKYSLKLNALIETASANGNELVSFRNDHDEECKILLKDRLEIFGERKRRVIRRDFHLPPNWIAQADNVVRCVLKVNDSEYTTVLEEFNKTMSGKYTQIQIERIQNQRWYMAYKAYKHFFKHKDTEQSLFHGCPESSADMIIHSCFNRSFAGVNGVAFGVGVYFSTKASYSDSYTRVSPNTNGRCMFLAKVLVGKSTLGNSQMKTAPTGYDSTTDNKIIYVTYHDDQAYAAYLISYMRLDN</sequence>
<dbReference type="Pfam" id="PF00644">
    <property type="entry name" value="PARP"/>
    <property type="match status" value="1"/>
</dbReference>
<feature type="domain" description="Macro" evidence="10">
    <location>
        <begin position="565"/>
        <end position="740"/>
    </location>
</feature>
<keyword evidence="8" id="KW-0472">Membrane</keyword>
<dbReference type="PROSITE" id="PS51154">
    <property type="entry name" value="MACRO"/>
    <property type="match status" value="1"/>
</dbReference>
<dbReference type="PROSITE" id="PS51059">
    <property type="entry name" value="PARP_CATALYTIC"/>
    <property type="match status" value="1"/>
</dbReference>
<evidence type="ECO:0000256" key="5">
    <source>
        <dbReference type="ARBA" id="ARBA00023242"/>
    </source>
</evidence>
<proteinExistence type="predicted"/>
<feature type="compositionally biased region" description="Polar residues" evidence="7">
    <location>
        <begin position="100"/>
        <end position="128"/>
    </location>
</feature>